<dbReference type="InterPro" id="IPR032675">
    <property type="entry name" value="LRR_dom_sf"/>
</dbReference>
<reference evidence="1 2" key="1">
    <citation type="submission" date="2024-02" db="EMBL/GenBank/DDBJ databases">
        <title>de novo genome assembly of Solanum bulbocastanum strain 11H21.</title>
        <authorList>
            <person name="Hosaka A.J."/>
        </authorList>
    </citation>
    <scope>NUCLEOTIDE SEQUENCE [LARGE SCALE GENOMIC DNA]</scope>
    <source>
        <tissue evidence="1">Young leaves</tissue>
    </source>
</reference>
<gene>
    <name evidence="1" type="ORF">RDI58_004169</name>
</gene>
<evidence type="ECO:0000313" key="2">
    <source>
        <dbReference type="Proteomes" id="UP001371456"/>
    </source>
</evidence>
<accession>A0AAN8YPP4</accession>
<dbReference type="AlphaFoldDB" id="A0AAN8YPP4"/>
<dbReference type="Proteomes" id="UP001371456">
    <property type="component" value="Unassembled WGS sequence"/>
</dbReference>
<dbReference type="EMBL" id="JBANQN010000002">
    <property type="protein sequence ID" value="KAK6796468.1"/>
    <property type="molecule type" value="Genomic_DNA"/>
</dbReference>
<keyword evidence="2" id="KW-1185">Reference proteome</keyword>
<evidence type="ECO:0000313" key="1">
    <source>
        <dbReference type="EMBL" id="KAK6796468.1"/>
    </source>
</evidence>
<dbReference type="PANTHER" id="PTHR48010:SF33">
    <property type="entry name" value="PROTEIN KINASE DOMAIN-CONTAINING PROTEIN"/>
    <property type="match status" value="1"/>
</dbReference>
<organism evidence="1 2">
    <name type="scientific">Solanum bulbocastanum</name>
    <name type="common">Wild potato</name>
    <dbReference type="NCBI Taxonomy" id="147425"/>
    <lineage>
        <taxon>Eukaryota</taxon>
        <taxon>Viridiplantae</taxon>
        <taxon>Streptophyta</taxon>
        <taxon>Embryophyta</taxon>
        <taxon>Tracheophyta</taxon>
        <taxon>Spermatophyta</taxon>
        <taxon>Magnoliopsida</taxon>
        <taxon>eudicotyledons</taxon>
        <taxon>Gunneridae</taxon>
        <taxon>Pentapetalae</taxon>
        <taxon>asterids</taxon>
        <taxon>lamiids</taxon>
        <taxon>Solanales</taxon>
        <taxon>Solanaceae</taxon>
        <taxon>Solanoideae</taxon>
        <taxon>Solaneae</taxon>
        <taxon>Solanum</taxon>
    </lineage>
</organism>
<dbReference type="Gene3D" id="3.80.10.10">
    <property type="entry name" value="Ribonuclease Inhibitor"/>
    <property type="match status" value="1"/>
</dbReference>
<dbReference type="SUPFAM" id="SSF52058">
    <property type="entry name" value="L domain-like"/>
    <property type="match status" value="1"/>
</dbReference>
<dbReference type="PANTHER" id="PTHR48010">
    <property type="entry name" value="OS05G0588300 PROTEIN"/>
    <property type="match status" value="1"/>
</dbReference>
<proteinExistence type="predicted"/>
<protein>
    <submittedName>
        <fullName evidence="1">Uncharacterized protein</fullName>
    </submittedName>
</protein>
<dbReference type="InterPro" id="IPR050994">
    <property type="entry name" value="At_inactive_RLKs"/>
</dbReference>
<name>A0AAN8YPP4_SOLBU</name>
<sequence length="181" mass="20618">MSSFCNGDEFIESKSFINFLVAIDPNNVLNVDRNALLSYPCYYKLHGVKCDLRSSVVIEIRLKNMNLSGVINAESLCKLSNLRVLSLVRNKIEGNVPESISSCRSLTTINANQNTQIPRKKSTTKQQLFHKNETQLFNDFSQSYQIFTKVELQSLNYKWSISNRPKSEQITNISTSPFVIL</sequence>
<comment type="caution">
    <text evidence="1">The sequence shown here is derived from an EMBL/GenBank/DDBJ whole genome shotgun (WGS) entry which is preliminary data.</text>
</comment>